<reference evidence="2" key="2">
    <citation type="submission" date="2024-06" db="EMBL/GenBank/DDBJ databases">
        <authorList>
            <person name="Plum-Jensen L.E."/>
            <person name="Schramm A."/>
            <person name="Marshall I.P.G."/>
        </authorList>
    </citation>
    <scope>NUCLEOTIDE SEQUENCE</scope>
    <source>
        <strain evidence="2">Rat1</strain>
    </source>
</reference>
<organism evidence="2">
    <name type="scientific">Candidatus Electrothrix aestuarii</name>
    <dbReference type="NCBI Taxonomy" id="3062594"/>
    <lineage>
        <taxon>Bacteria</taxon>
        <taxon>Pseudomonadati</taxon>
        <taxon>Thermodesulfobacteriota</taxon>
        <taxon>Desulfobulbia</taxon>
        <taxon>Desulfobulbales</taxon>
        <taxon>Desulfobulbaceae</taxon>
        <taxon>Candidatus Electrothrix</taxon>
    </lineage>
</organism>
<evidence type="ECO:0000313" key="2">
    <source>
        <dbReference type="EMBL" id="XCN71054.1"/>
    </source>
</evidence>
<accession>A0AAU8LNK3</accession>
<name>A0AAU8LNK3_9BACT</name>
<dbReference type="KEGG" id="eaj:Q3M24_12055"/>
<reference evidence="2" key="1">
    <citation type="journal article" date="2024" name="Syst. Appl. Microbiol.">
        <title>First single-strain enrichments of Electrothrix cable bacteria, description of E. aestuarii sp. nov. and E. rattekaaiensis sp. nov., and proposal of a cable bacteria taxonomy following the rules of the SeqCode.</title>
        <authorList>
            <person name="Plum-Jensen L.E."/>
            <person name="Schramm A."/>
            <person name="Marshall I.P.G."/>
        </authorList>
    </citation>
    <scope>NUCLEOTIDE SEQUENCE</scope>
    <source>
        <strain evidence="2">Rat1</strain>
    </source>
</reference>
<proteinExistence type="predicted"/>
<evidence type="ECO:0000256" key="1">
    <source>
        <dbReference type="SAM" id="SignalP"/>
    </source>
</evidence>
<keyword evidence="1" id="KW-0732">Signal</keyword>
<evidence type="ECO:0008006" key="3">
    <source>
        <dbReference type="Google" id="ProtNLM"/>
    </source>
</evidence>
<feature type="signal peptide" evidence="1">
    <location>
        <begin position="1"/>
        <end position="29"/>
    </location>
</feature>
<sequence>MSTLIQKILSPLVLLFCCTVCFFVAQASAEDKGQQIVNAACDIQYASQKIAKSYFYKELDIRYESAVQHMQDGMAEFDKNIPILRQGIKSKEEENIMKFLLSSYEQLTKILPKPYSDENGSIVIDASESIFEAADFLSKEHLTKERSTEELMLSIIQRQLRLLERINKYYIAHHAGIENSNNVIQLKQSVSEFETGLQKITKHESHRGALEKSVKSINKLWPIAKDFYLGIQSRAQPVIVLAATDKLIDELATLEKHHKLEIQEAPQKH</sequence>
<dbReference type="EMBL" id="CP159373">
    <property type="protein sequence ID" value="XCN71054.1"/>
    <property type="molecule type" value="Genomic_DNA"/>
</dbReference>
<protein>
    <recommendedName>
        <fullName evidence="3">Type IV pili methyl-accepting chemotaxis transducer N-term</fullName>
    </recommendedName>
</protein>
<feature type="chain" id="PRO_5043762024" description="Type IV pili methyl-accepting chemotaxis transducer N-term" evidence="1">
    <location>
        <begin position="30"/>
        <end position="269"/>
    </location>
</feature>
<dbReference type="AlphaFoldDB" id="A0AAU8LNK3"/>
<gene>
    <name evidence="2" type="ORF">Q3M24_12055</name>
</gene>